<dbReference type="SMART" id="SM00642">
    <property type="entry name" value="Aamy"/>
    <property type="match status" value="1"/>
</dbReference>
<accession>A0A967KFZ7</accession>
<protein>
    <submittedName>
        <fullName evidence="6">Glycogen debranching protein GlgX</fullName>
    </submittedName>
</protein>
<dbReference type="PANTHER" id="PTHR43002">
    <property type="entry name" value="GLYCOGEN DEBRANCHING ENZYME"/>
    <property type="match status" value="1"/>
</dbReference>
<dbReference type="Proteomes" id="UP000761264">
    <property type="component" value="Unassembled WGS sequence"/>
</dbReference>
<evidence type="ECO:0000259" key="5">
    <source>
        <dbReference type="SMART" id="SM00642"/>
    </source>
</evidence>
<feature type="region of interest" description="Disordered" evidence="4">
    <location>
        <begin position="471"/>
        <end position="498"/>
    </location>
</feature>
<comment type="caution">
    <text evidence="6">The sequence shown here is derived from an EMBL/GenBank/DDBJ whole genome shotgun (WGS) entry which is preliminary data.</text>
</comment>
<feature type="domain" description="Glycosyl hydrolase family 13 catalytic" evidence="5">
    <location>
        <begin position="178"/>
        <end position="571"/>
    </location>
</feature>
<dbReference type="SUPFAM" id="SSF51011">
    <property type="entry name" value="Glycosyl hydrolase domain"/>
    <property type="match status" value="1"/>
</dbReference>
<dbReference type="EMBL" id="JAAQPH010000011">
    <property type="protein sequence ID" value="NIA69946.1"/>
    <property type="molecule type" value="Genomic_DNA"/>
</dbReference>
<keyword evidence="2" id="KW-0378">Hydrolase</keyword>
<dbReference type="CDD" id="cd02856">
    <property type="entry name" value="E_set_GDE_Isoamylase_N"/>
    <property type="match status" value="1"/>
</dbReference>
<dbReference type="InterPro" id="IPR013783">
    <property type="entry name" value="Ig-like_fold"/>
</dbReference>
<gene>
    <name evidence="6" type="primary">glgX</name>
    <name evidence="6" type="ORF">HBA54_15185</name>
</gene>
<dbReference type="InterPro" id="IPR014756">
    <property type="entry name" value="Ig_E-set"/>
</dbReference>
<comment type="similarity">
    <text evidence="1">Belongs to the glycosyl hydrolase 13 family.</text>
</comment>
<evidence type="ECO:0000313" key="6">
    <source>
        <dbReference type="EMBL" id="NIA69946.1"/>
    </source>
</evidence>
<proteinExistence type="inferred from homology"/>
<dbReference type="InterPro" id="IPR004193">
    <property type="entry name" value="Glyco_hydro_13_N"/>
</dbReference>
<dbReference type="InterPro" id="IPR006047">
    <property type="entry name" value="GH13_cat_dom"/>
</dbReference>
<keyword evidence="3" id="KW-0326">Glycosidase</keyword>
<dbReference type="NCBIfam" id="TIGR02100">
    <property type="entry name" value="glgX_debranch"/>
    <property type="match status" value="1"/>
</dbReference>
<dbReference type="InterPro" id="IPR017853">
    <property type="entry name" value="GH"/>
</dbReference>
<sequence length="697" mass="76484">MAGERSLRAGRPDPLGVHWDGRGANIAVFSENATRIELCVFSEDGKREIERLSLPEKTGAVWHGYLPGLTPGSLYGLRAHGPYAPEQGHRFNPHKLLLDPYARALHGAFSTGETTLGYDPTAAEADLSFSTSDSAAEMSKCVVTEAMAPVPDDERPDIAWADSILYEAHPKGLTRLWPAVPEALRGSYEALACAPVLEHLTALGVTAVELMPVQAFVDDRWLVQKGLVNYWGYNSIGFFMAEPRYFGPKGAAGFRETVRRLHGAGIEVILDVVYNHTAEGDQSGPTLSFRGLDNAAYYRLQDDQPRYYVNETGCGNTLNVAHPHVLRLVLDSLRWWVEAMGVDGFRFDLATTLGREAQGFDPAGGFFDALRQDPLLSKVKLIAEPWDLGPGGYRLGEFPPGFAEWNDGFRDGLRKFWRGDAHSAQEMAERLLGSAASFDHSGRRSWSSVNFVACHDGFTLADTTAYSEKHNQANGEDNQDGHQENYSDNCGAEGETQDPEIRLRRAQRRRNLLATVFLAQGTPMLLAGDEIGASQQGNNNAYCQDNEISWIDWSAADNAFLGFTRRLIAFRKAHPCVRQSWFLHGRERSEDGEADVSWLGLDGGAVDWDDPALAGFCLLLRESAEAPAYATDGDVVAVVFNGSDKPVSTRLPGLPGKQIWLRALDTAQPEAPKAVCKNTSQDIPARSLVAFETGLLL</sequence>
<dbReference type="Gene3D" id="2.60.40.1180">
    <property type="entry name" value="Golgi alpha-mannosidase II"/>
    <property type="match status" value="1"/>
</dbReference>
<dbReference type="GO" id="GO:0004135">
    <property type="term" value="F:amylo-alpha-1,6-glucosidase activity"/>
    <property type="evidence" value="ECO:0007669"/>
    <property type="project" value="InterPro"/>
</dbReference>
<dbReference type="Pfam" id="PF02922">
    <property type="entry name" value="CBM_48"/>
    <property type="match status" value="1"/>
</dbReference>
<evidence type="ECO:0000256" key="1">
    <source>
        <dbReference type="ARBA" id="ARBA00008061"/>
    </source>
</evidence>
<organism evidence="6 7">
    <name type="scientific">Pelagibius litoralis</name>
    <dbReference type="NCBI Taxonomy" id="374515"/>
    <lineage>
        <taxon>Bacteria</taxon>
        <taxon>Pseudomonadati</taxon>
        <taxon>Pseudomonadota</taxon>
        <taxon>Alphaproteobacteria</taxon>
        <taxon>Rhodospirillales</taxon>
        <taxon>Rhodovibrionaceae</taxon>
        <taxon>Pelagibius</taxon>
    </lineage>
</organism>
<evidence type="ECO:0000256" key="3">
    <source>
        <dbReference type="ARBA" id="ARBA00023295"/>
    </source>
</evidence>
<dbReference type="InterPro" id="IPR044505">
    <property type="entry name" value="GlgX_Isoamylase_N_E_set"/>
</dbReference>
<dbReference type="AlphaFoldDB" id="A0A967KFZ7"/>
<dbReference type="SUPFAM" id="SSF81296">
    <property type="entry name" value="E set domains"/>
    <property type="match status" value="1"/>
</dbReference>
<reference evidence="6" key="1">
    <citation type="submission" date="2020-03" db="EMBL/GenBank/DDBJ databases">
        <title>Genome of Pelagibius litoralis DSM 21314T.</title>
        <authorList>
            <person name="Wang G."/>
        </authorList>
    </citation>
    <scope>NUCLEOTIDE SEQUENCE</scope>
    <source>
        <strain evidence="6">DSM 21314</strain>
    </source>
</reference>
<dbReference type="SUPFAM" id="SSF51445">
    <property type="entry name" value="(Trans)glycosidases"/>
    <property type="match status" value="1"/>
</dbReference>
<dbReference type="CDD" id="cd11326">
    <property type="entry name" value="AmyAc_Glg_debranch"/>
    <property type="match status" value="1"/>
</dbReference>
<evidence type="ECO:0000256" key="4">
    <source>
        <dbReference type="SAM" id="MobiDB-lite"/>
    </source>
</evidence>
<name>A0A967KFZ7_9PROT</name>
<dbReference type="RefSeq" id="WP_167226067.1">
    <property type="nucleotide sequence ID" value="NZ_JAAQPH010000011.1"/>
</dbReference>
<dbReference type="Gene3D" id="2.60.40.10">
    <property type="entry name" value="Immunoglobulins"/>
    <property type="match status" value="1"/>
</dbReference>
<dbReference type="Gene3D" id="3.20.20.80">
    <property type="entry name" value="Glycosidases"/>
    <property type="match status" value="1"/>
</dbReference>
<evidence type="ECO:0000313" key="7">
    <source>
        <dbReference type="Proteomes" id="UP000761264"/>
    </source>
</evidence>
<dbReference type="InterPro" id="IPR011837">
    <property type="entry name" value="Glycogen_debranch_GlgX"/>
</dbReference>
<dbReference type="GO" id="GO:0005980">
    <property type="term" value="P:glycogen catabolic process"/>
    <property type="evidence" value="ECO:0007669"/>
    <property type="project" value="InterPro"/>
</dbReference>
<keyword evidence="7" id="KW-1185">Reference proteome</keyword>
<evidence type="ECO:0000256" key="2">
    <source>
        <dbReference type="ARBA" id="ARBA00022801"/>
    </source>
</evidence>
<dbReference type="InterPro" id="IPR013780">
    <property type="entry name" value="Glyco_hydro_b"/>
</dbReference>